<evidence type="ECO:0000313" key="2">
    <source>
        <dbReference type="EMBL" id="KAJ5184136.1"/>
    </source>
</evidence>
<protein>
    <submittedName>
        <fullName evidence="2">Uncharacterized protein</fullName>
    </submittedName>
</protein>
<evidence type="ECO:0000313" key="3">
    <source>
        <dbReference type="Proteomes" id="UP001146351"/>
    </source>
</evidence>
<dbReference type="EMBL" id="JAPQKO010000001">
    <property type="protein sequence ID" value="KAJ5184136.1"/>
    <property type="molecule type" value="Genomic_DNA"/>
</dbReference>
<proteinExistence type="predicted"/>
<feature type="region of interest" description="Disordered" evidence="1">
    <location>
        <begin position="18"/>
        <end position="41"/>
    </location>
</feature>
<gene>
    <name evidence="2" type="ORF">N7492_001752</name>
</gene>
<accession>A0A9W9LZQ9</accession>
<organism evidence="2 3">
    <name type="scientific">Penicillium capsulatum</name>
    <dbReference type="NCBI Taxonomy" id="69766"/>
    <lineage>
        <taxon>Eukaryota</taxon>
        <taxon>Fungi</taxon>
        <taxon>Dikarya</taxon>
        <taxon>Ascomycota</taxon>
        <taxon>Pezizomycotina</taxon>
        <taxon>Eurotiomycetes</taxon>
        <taxon>Eurotiomycetidae</taxon>
        <taxon>Eurotiales</taxon>
        <taxon>Aspergillaceae</taxon>
        <taxon>Penicillium</taxon>
    </lineage>
</organism>
<evidence type="ECO:0000256" key="1">
    <source>
        <dbReference type="SAM" id="MobiDB-lite"/>
    </source>
</evidence>
<comment type="caution">
    <text evidence="2">The sequence shown here is derived from an EMBL/GenBank/DDBJ whole genome shotgun (WGS) entry which is preliminary data.</text>
</comment>
<name>A0A9W9LZQ9_9EURO</name>
<reference evidence="2" key="2">
    <citation type="journal article" date="2023" name="IMA Fungus">
        <title>Comparative genomic study of the Penicillium genus elucidates a diverse pangenome and 15 lateral gene transfer events.</title>
        <authorList>
            <person name="Petersen C."/>
            <person name="Sorensen T."/>
            <person name="Nielsen M.R."/>
            <person name="Sondergaard T.E."/>
            <person name="Sorensen J.L."/>
            <person name="Fitzpatrick D.A."/>
            <person name="Frisvad J.C."/>
            <person name="Nielsen K.L."/>
        </authorList>
    </citation>
    <scope>NUCLEOTIDE SEQUENCE</scope>
    <source>
        <strain evidence="2">IBT 21917</strain>
    </source>
</reference>
<dbReference type="AlphaFoldDB" id="A0A9W9LZQ9"/>
<keyword evidence="3" id="KW-1185">Reference proteome</keyword>
<dbReference type="Proteomes" id="UP001146351">
    <property type="component" value="Unassembled WGS sequence"/>
</dbReference>
<sequence length="61" mass="6713">MLRRAVLTTRSVAATCCGQRRRDEEETSEGQHSSTDGENSLKVWSLPFLSSMAEGEKPKSA</sequence>
<reference evidence="2" key="1">
    <citation type="submission" date="2022-11" db="EMBL/GenBank/DDBJ databases">
        <authorList>
            <person name="Petersen C."/>
        </authorList>
    </citation>
    <scope>NUCLEOTIDE SEQUENCE</scope>
    <source>
        <strain evidence="2">IBT 21917</strain>
    </source>
</reference>